<dbReference type="SUPFAM" id="SSF48452">
    <property type="entry name" value="TPR-like"/>
    <property type="match status" value="1"/>
</dbReference>
<organism evidence="2 3">
    <name type="scientific">Chitinophaga pollutisoli</name>
    <dbReference type="NCBI Taxonomy" id="3133966"/>
    <lineage>
        <taxon>Bacteria</taxon>
        <taxon>Pseudomonadati</taxon>
        <taxon>Bacteroidota</taxon>
        <taxon>Chitinophagia</taxon>
        <taxon>Chitinophagales</taxon>
        <taxon>Chitinophagaceae</taxon>
        <taxon>Chitinophaga</taxon>
    </lineage>
</organism>
<feature type="repeat" description="TPR" evidence="1">
    <location>
        <begin position="264"/>
        <end position="297"/>
    </location>
</feature>
<name>A0ABZ2YQE6_9BACT</name>
<dbReference type="InterPro" id="IPR019734">
    <property type="entry name" value="TPR_rpt"/>
</dbReference>
<dbReference type="RefSeq" id="WP_341836841.1">
    <property type="nucleotide sequence ID" value="NZ_CP149822.1"/>
</dbReference>
<reference evidence="3" key="1">
    <citation type="submission" date="2024-03" db="EMBL/GenBank/DDBJ databases">
        <title>Chitinophaga horti sp. nov., isolated from garden soil.</title>
        <authorList>
            <person name="Lee D.S."/>
            <person name="Han D.M."/>
            <person name="Baek J.H."/>
            <person name="Choi D.G."/>
            <person name="Jeon J.H."/>
            <person name="Jeon C.O."/>
        </authorList>
    </citation>
    <scope>NUCLEOTIDE SEQUENCE [LARGE SCALE GENOMIC DNA]</scope>
    <source>
        <strain evidence="3">GPA1</strain>
    </source>
</reference>
<evidence type="ECO:0000313" key="3">
    <source>
        <dbReference type="Proteomes" id="UP001485459"/>
    </source>
</evidence>
<proteinExistence type="predicted"/>
<accession>A0ABZ2YQE6</accession>
<dbReference type="Proteomes" id="UP001485459">
    <property type="component" value="Chromosome"/>
</dbReference>
<protein>
    <recommendedName>
        <fullName evidence="4">Tetratricopeptide repeat protein</fullName>
    </recommendedName>
</protein>
<dbReference type="Gene3D" id="1.25.40.10">
    <property type="entry name" value="Tetratricopeptide repeat domain"/>
    <property type="match status" value="1"/>
</dbReference>
<sequence length="638" mass="72365">MQECIMHGFKLEEKLNYKYLENILLSGWEFAVNNVSPVSSAVMTVRDFITKRSYSAHQFFQNIGLGAEMKDFTDIYYKALAKLSPITHPGVVKIFENKAVMSHFEDSFGGGTTVEDLLQHIYAHIAAHPEFAELQLTIQQDLEKLILYFLQTVLESMDPQTQYLINKLDAIKGDTEELRRLRSLDRAQDLEWQKRIEEKFTLLLPHAPLALSTGMGAVMTQEDFDDNVGPILNLLAKRHNNAAIAMLSDLKDRKWERFSPEQRYKVNFTLGQAYLQLQQNDEAVALFISLADLLPLDADALGVTAMGYALQGKSELSEHYIDKVLKISPIVPSAVVARLLNLPEDATIAQFDDVLASTDISNPMVAVNAAEWLSRQGPEQIVRALQILEQTSIPEGTLAWAEKIERMALLHAKTALLNKIKDGNYISKDTRDRLKLAEGYLSQARDFYKDSDMREVRWAVTANRGVVRYMLGDKENAESDFVVALDDGKDFIIYHHLLMLGVEKGMIHIKLIEEARQHLELNEVQEKELFFLEINGLLERKDSEAIFKLLDERLPGKGEDEACKIIFFRSLAMMVNGDVKGAFQFVLDAANQYPDIPQMAHRAAELAIQVGDEKKRMNLLRGQPSHWVIILPILFINS</sequence>
<evidence type="ECO:0008006" key="4">
    <source>
        <dbReference type="Google" id="ProtNLM"/>
    </source>
</evidence>
<evidence type="ECO:0000313" key="2">
    <source>
        <dbReference type="EMBL" id="WZN41998.1"/>
    </source>
</evidence>
<evidence type="ECO:0000256" key="1">
    <source>
        <dbReference type="PROSITE-ProRule" id="PRU00339"/>
    </source>
</evidence>
<keyword evidence="3" id="KW-1185">Reference proteome</keyword>
<dbReference type="EMBL" id="CP149822">
    <property type="protein sequence ID" value="WZN41998.1"/>
    <property type="molecule type" value="Genomic_DNA"/>
</dbReference>
<dbReference type="InterPro" id="IPR011990">
    <property type="entry name" value="TPR-like_helical_dom_sf"/>
</dbReference>
<gene>
    <name evidence="2" type="ORF">WJU16_02975</name>
</gene>
<keyword evidence="1" id="KW-0802">TPR repeat</keyword>
<dbReference type="PROSITE" id="PS50005">
    <property type="entry name" value="TPR"/>
    <property type="match status" value="1"/>
</dbReference>